<accession>A0A956M594</accession>
<feature type="region of interest" description="Disordered" evidence="1">
    <location>
        <begin position="41"/>
        <end position="63"/>
    </location>
</feature>
<dbReference type="InterPro" id="IPR022265">
    <property type="entry name" value="CHP03790"/>
</dbReference>
<organism evidence="2 3">
    <name type="scientific">Eiseniibacteriota bacterium</name>
    <dbReference type="NCBI Taxonomy" id="2212470"/>
    <lineage>
        <taxon>Bacteria</taxon>
        <taxon>Candidatus Eiseniibacteriota</taxon>
    </lineage>
</organism>
<dbReference type="EMBL" id="JAGQHR010001076">
    <property type="protein sequence ID" value="MCA9730265.1"/>
    <property type="molecule type" value="Genomic_DNA"/>
</dbReference>
<reference evidence="2" key="1">
    <citation type="submission" date="2020-04" db="EMBL/GenBank/DDBJ databases">
        <authorList>
            <person name="Zhang T."/>
        </authorList>
    </citation>
    <scope>NUCLEOTIDE SEQUENCE</scope>
    <source>
        <strain evidence="2">HKST-UBA01</strain>
    </source>
</reference>
<dbReference type="Proteomes" id="UP000697710">
    <property type="component" value="Unassembled WGS sequence"/>
</dbReference>
<sequence length="326" mass="34115">ADRPSCLLLIRGLPHKIRGGGGRKGERASVDSELTRLPGLARLGTPVAPHETEVQPTLAGPAHNPYFRVRGADGRYLPFDPARYGICLVTRLDGFTEGDASALVERAASAESEGRAEVRATTESTVGTGTSGAPGRARSGTGLEGVFVIDLKAASGNAGEIWLRAAADAIREHGGSVALDESPGFVTAATDIAGYASWGSNDPDYRRPTDLHWRPGALACTFVSSSARTFREPPADWTPGPSASPAHRFEGSTQSLIGDLVRSGATGVSGNAYEPYLDGCVRPDVLFAAALEGRTLAEAFYLALPSISWQSVILGDPLCVCRGASR</sequence>
<reference evidence="2" key="2">
    <citation type="journal article" date="2021" name="Microbiome">
        <title>Successional dynamics and alternative stable states in a saline activated sludge microbial community over 9 years.</title>
        <authorList>
            <person name="Wang Y."/>
            <person name="Ye J."/>
            <person name="Ju F."/>
            <person name="Liu L."/>
            <person name="Boyd J.A."/>
            <person name="Deng Y."/>
            <person name="Parks D.H."/>
            <person name="Jiang X."/>
            <person name="Yin X."/>
            <person name="Woodcroft B.J."/>
            <person name="Tyson G.W."/>
            <person name="Hugenholtz P."/>
            <person name="Polz M.F."/>
            <person name="Zhang T."/>
        </authorList>
    </citation>
    <scope>NUCLEOTIDE SEQUENCE</scope>
    <source>
        <strain evidence="2">HKST-UBA01</strain>
    </source>
</reference>
<evidence type="ECO:0000313" key="2">
    <source>
        <dbReference type="EMBL" id="MCA9730265.1"/>
    </source>
</evidence>
<evidence type="ECO:0000256" key="1">
    <source>
        <dbReference type="SAM" id="MobiDB-lite"/>
    </source>
</evidence>
<dbReference type="NCBIfam" id="TIGR03790">
    <property type="entry name" value="TIGR03790 family protein"/>
    <property type="match status" value="1"/>
</dbReference>
<comment type="caution">
    <text evidence="2">The sequence shown here is derived from an EMBL/GenBank/DDBJ whole genome shotgun (WGS) entry which is preliminary data.</text>
</comment>
<feature type="non-terminal residue" evidence="2">
    <location>
        <position position="1"/>
    </location>
</feature>
<feature type="region of interest" description="Disordered" evidence="1">
    <location>
        <begin position="108"/>
        <end position="138"/>
    </location>
</feature>
<evidence type="ECO:0000313" key="3">
    <source>
        <dbReference type="Proteomes" id="UP000697710"/>
    </source>
</evidence>
<name>A0A956M594_UNCEI</name>
<proteinExistence type="predicted"/>
<protein>
    <submittedName>
        <fullName evidence="2">TIGR03790 family protein</fullName>
    </submittedName>
</protein>
<dbReference type="AlphaFoldDB" id="A0A956M594"/>
<gene>
    <name evidence="2" type="ORF">KC729_21470</name>
</gene>